<keyword evidence="4" id="KW-0851">Voltage-gated channel</keyword>
<name>A0A2S2PPN7_SCHGA</name>
<keyword evidence="6" id="KW-0406">Ion transport</keyword>
<evidence type="ECO:0000256" key="1">
    <source>
        <dbReference type="ARBA" id="ARBA00004141"/>
    </source>
</evidence>
<evidence type="ECO:0000256" key="2">
    <source>
        <dbReference type="ARBA" id="ARBA00022448"/>
    </source>
</evidence>
<sequence>MPIRRGHVTQRTTVIETIIRKFDTHNRSFLVANAQQAGCNIIYCSDGFCHMTGYSRAEVMQCPAICDFLQGPMTSQHAVSVVKEALAAGMERHFEILYYRKDGSKFLCSEVIAPVKSEVDDICLYIINFEDLTSPPSPVEQPDPASRLSKFDRARQSFRQSLRMSSFRGRNARQSGRLTPLPHDDEYDEESSSTHLKTPSTPKAPDSLSLKTAAAESVITSTTTARVEDETTSPRPLFVRPEPQVRFDPRLHS</sequence>
<dbReference type="SUPFAM" id="SSF55785">
    <property type="entry name" value="PYP-like sensor domain (PAS domain)"/>
    <property type="match status" value="1"/>
</dbReference>
<dbReference type="Pfam" id="PF13426">
    <property type="entry name" value="PAS_9"/>
    <property type="match status" value="1"/>
</dbReference>
<evidence type="ECO:0000256" key="9">
    <source>
        <dbReference type="ARBA" id="ARBA00034430"/>
    </source>
</evidence>
<feature type="domain" description="PAS" evidence="11">
    <location>
        <begin position="39"/>
        <end position="133"/>
    </location>
</feature>
<gene>
    <name evidence="12" type="primary">Kcnh7_0</name>
    <name evidence="12" type="ORF">g.97461</name>
</gene>
<keyword evidence="7" id="KW-0472">Membrane</keyword>
<dbReference type="AlphaFoldDB" id="A0A2S2PPN7"/>
<dbReference type="GO" id="GO:0042391">
    <property type="term" value="P:regulation of membrane potential"/>
    <property type="evidence" value="ECO:0007669"/>
    <property type="project" value="TreeGrafter"/>
</dbReference>
<reference evidence="12" key="1">
    <citation type="submission" date="2018-04" db="EMBL/GenBank/DDBJ databases">
        <title>Transcriptome of Schizaphis graminum biotype I.</title>
        <authorList>
            <person name="Scully E.D."/>
            <person name="Geib S.M."/>
            <person name="Palmer N.A."/>
            <person name="Koch K."/>
            <person name="Bradshaw J."/>
            <person name="Heng-Moss T."/>
            <person name="Sarath G."/>
        </authorList>
    </citation>
    <scope>NUCLEOTIDE SEQUENCE</scope>
</reference>
<proteinExistence type="predicted"/>
<dbReference type="CDD" id="cd00130">
    <property type="entry name" value="PAS"/>
    <property type="match status" value="1"/>
</dbReference>
<dbReference type="InterPro" id="IPR035965">
    <property type="entry name" value="PAS-like_dom_sf"/>
</dbReference>
<dbReference type="EMBL" id="GGMR01018695">
    <property type="protein sequence ID" value="MBY31314.1"/>
    <property type="molecule type" value="Transcribed_RNA"/>
</dbReference>
<comment type="catalytic activity">
    <reaction evidence="9">
        <text>K(+)(in) = K(+)(out)</text>
        <dbReference type="Rhea" id="RHEA:29463"/>
        <dbReference type="ChEBI" id="CHEBI:29103"/>
    </reaction>
</comment>
<feature type="compositionally biased region" description="Basic and acidic residues" evidence="10">
    <location>
        <begin position="243"/>
        <end position="253"/>
    </location>
</feature>
<dbReference type="GO" id="GO:0034702">
    <property type="term" value="C:monoatomic ion channel complex"/>
    <property type="evidence" value="ECO:0007669"/>
    <property type="project" value="UniProtKB-KW"/>
</dbReference>
<dbReference type="InterPro" id="IPR000014">
    <property type="entry name" value="PAS"/>
</dbReference>
<evidence type="ECO:0000259" key="11">
    <source>
        <dbReference type="Pfam" id="PF13426"/>
    </source>
</evidence>
<dbReference type="PANTHER" id="PTHR10217">
    <property type="entry name" value="VOLTAGE AND LIGAND GATED POTASSIUM CHANNEL"/>
    <property type="match status" value="1"/>
</dbReference>
<evidence type="ECO:0000256" key="7">
    <source>
        <dbReference type="ARBA" id="ARBA00023136"/>
    </source>
</evidence>
<protein>
    <submittedName>
        <fullName evidence="12">Potassium voltage-gated channel subfamily H member 7</fullName>
    </submittedName>
</protein>
<dbReference type="GO" id="GO:0005242">
    <property type="term" value="F:inward rectifier potassium channel activity"/>
    <property type="evidence" value="ECO:0007669"/>
    <property type="project" value="TreeGrafter"/>
</dbReference>
<accession>A0A2S2PPN7</accession>
<organism evidence="12">
    <name type="scientific">Schizaphis graminum</name>
    <name type="common">Green bug aphid</name>
    <dbReference type="NCBI Taxonomy" id="13262"/>
    <lineage>
        <taxon>Eukaryota</taxon>
        <taxon>Metazoa</taxon>
        <taxon>Ecdysozoa</taxon>
        <taxon>Arthropoda</taxon>
        <taxon>Hexapoda</taxon>
        <taxon>Insecta</taxon>
        <taxon>Pterygota</taxon>
        <taxon>Neoptera</taxon>
        <taxon>Paraneoptera</taxon>
        <taxon>Hemiptera</taxon>
        <taxon>Sternorrhyncha</taxon>
        <taxon>Aphidomorpha</taxon>
        <taxon>Aphidoidea</taxon>
        <taxon>Aphididae</taxon>
        <taxon>Aphidini</taxon>
        <taxon>Schizaphis</taxon>
    </lineage>
</organism>
<evidence type="ECO:0000256" key="8">
    <source>
        <dbReference type="ARBA" id="ARBA00023303"/>
    </source>
</evidence>
<keyword evidence="8" id="KW-0407">Ion channel</keyword>
<keyword evidence="2" id="KW-0813">Transport</keyword>
<evidence type="ECO:0000256" key="3">
    <source>
        <dbReference type="ARBA" id="ARBA00022692"/>
    </source>
</evidence>
<dbReference type="InterPro" id="IPR050818">
    <property type="entry name" value="KCNH_animal-type"/>
</dbReference>
<evidence type="ECO:0000256" key="4">
    <source>
        <dbReference type="ARBA" id="ARBA00022882"/>
    </source>
</evidence>
<feature type="region of interest" description="Disordered" evidence="10">
    <location>
        <begin position="163"/>
        <end position="253"/>
    </location>
</feature>
<dbReference type="Gene3D" id="3.30.450.20">
    <property type="entry name" value="PAS domain"/>
    <property type="match status" value="1"/>
</dbReference>
<evidence type="ECO:0000256" key="6">
    <source>
        <dbReference type="ARBA" id="ARBA00023065"/>
    </source>
</evidence>
<evidence type="ECO:0000256" key="5">
    <source>
        <dbReference type="ARBA" id="ARBA00022989"/>
    </source>
</evidence>
<evidence type="ECO:0000313" key="12">
    <source>
        <dbReference type="EMBL" id="MBY31314.1"/>
    </source>
</evidence>
<keyword evidence="5" id="KW-1133">Transmembrane helix</keyword>
<dbReference type="NCBIfam" id="TIGR00229">
    <property type="entry name" value="sensory_box"/>
    <property type="match status" value="1"/>
</dbReference>
<keyword evidence="3" id="KW-0812">Transmembrane</keyword>
<dbReference type="GO" id="GO:0005886">
    <property type="term" value="C:plasma membrane"/>
    <property type="evidence" value="ECO:0007669"/>
    <property type="project" value="TreeGrafter"/>
</dbReference>
<evidence type="ECO:0000256" key="10">
    <source>
        <dbReference type="SAM" id="MobiDB-lite"/>
    </source>
</evidence>
<comment type="subcellular location">
    <subcellularLocation>
        <location evidence="1">Membrane</location>
        <topology evidence="1">Multi-pass membrane protein</topology>
    </subcellularLocation>
</comment>
<dbReference type="FunFam" id="3.30.450.20:FF:000001">
    <property type="entry name" value="Potassium voltage-gated channel subfamily H member 7"/>
    <property type="match status" value="1"/>
</dbReference>
<dbReference type="PANTHER" id="PTHR10217:SF548">
    <property type="entry name" value="GH12235P"/>
    <property type="match status" value="1"/>
</dbReference>